<dbReference type="PANTHER" id="PTHR11005">
    <property type="entry name" value="LYSOSOMAL ACID LIPASE-RELATED"/>
    <property type="match status" value="1"/>
</dbReference>
<dbReference type="STRING" id="44689.Q86KU7"/>
<dbReference type="dictyBase" id="DDB_G0277723">
    <property type="gene designation" value="lip5"/>
</dbReference>
<keyword evidence="3 11" id="KW-0378">Hydrolase</keyword>
<comment type="subcellular location">
    <subcellularLocation>
        <location evidence="1">Membrane</location>
        <topology evidence="1">Single-pass membrane protein</topology>
    </subcellularLocation>
</comment>
<comment type="caution">
    <text evidence="11">The sequence shown here is derived from an EMBL/GenBank/DDBJ whole genome shotgun (WGS) entry which is preliminary data.</text>
</comment>
<dbReference type="ESTHER" id="dicdi-Q86KU7">
    <property type="family name" value="Acidic_Lipase"/>
</dbReference>
<sequence length="602" mass="67944">MGLIIVSILRTIWRWSQLYLTLSILIAERITRFFVTTIFGFVPFKYYFDNISFSKPVSKDATEAEKDLERDAIEMITARGYPVEEHFVTTPDGFILGLHRITGPKQFNTPPDSPPTSPRSNNNNNHNHSRSSNNSNGTSSSSTTTTTTTNRKSKLAQKLQQHVDIDQEIHNSNANTTTTTTTSSGNNNNNNNNMTSTDMMSSASSTSNFSIYNGKPVVVIMHGFMQTSEAWLCRSDPKDSLPFILADAGFDVWLGNNRGNKYSFKHTNYTPNQEGFWNWSLDELVRYDYPSIVNFICERTGAPSISYIGFSQGTAQGWAALSTNTVISKKINLFIALAPVATVKGFSNPMIDSLARSRPDFIFLLFGKKSMLPSTIFWRNFLPKDVFVRVIDTSVRFLFGWTTENISQQEKKMLYSHIFSYTSVKSVVHWFQIIQTNRFQMFDDILLGITPNENSKKPHRYHGRVIPGYHPAQILTKCALFYGGSDNLPNTKALLSHLPRDRVVMVHEEPSYEHLDFMWGKDAAEKVFSKVVSLLKSNHFDLTNGTYNGNTNGNNLNNNNCSSNSSPMVNTNNGSYYNSPMLTSQQNNNNNTNNNSIPLKFN</sequence>
<dbReference type="EMBL" id="AAFI02000022">
    <property type="protein sequence ID" value="EAL68535.1"/>
    <property type="molecule type" value="Genomic_DNA"/>
</dbReference>
<dbReference type="VEuPathDB" id="AmoebaDB:DDB_G0277723"/>
<dbReference type="Proteomes" id="UP000002195">
    <property type="component" value="Unassembled WGS sequence"/>
</dbReference>
<proteinExistence type="predicted"/>
<dbReference type="GO" id="GO:0016020">
    <property type="term" value="C:membrane"/>
    <property type="evidence" value="ECO:0007669"/>
    <property type="project" value="UniProtKB-SubCell"/>
</dbReference>
<keyword evidence="6" id="KW-0443">Lipid metabolism</keyword>
<dbReference type="RefSeq" id="XP_642461.1">
    <property type="nucleotide sequence ID" value="XM_637369.1"/>
</dbReference>
<gene>
    <name evidence="11" type="ORF">DDB_G0277723</name>
</gene>
<feature type="compositionally biased region" description="Low complexity" evidence="8">
    <location>
        <begin position="118"/>
        <end position="150"/>
    </location>
</feature>
<dbReference type="FunFam" id="3.40.50.1820:FF:000095">
    <property type="entry name" value="Triglyceride lipase-cholesterol esterase"/>
    <property type="match status" value="1"/>
</dbReference>
<dbReference type="GO" id="GO:0005811">
    <property type="term" value="C:lipid droplet"/>
    <property type="evidence" value="ECO:0007005"/>
    <property type="project" value="dictyBase"/>
</dbReference>
<dbReference type="Pfam" id="PF04083">
    <property type="entry name" value="Abhydro_lipase"/>
    <property type="match status" value="1"/>
</dbReference>
<dbReference type="PhylomeDB" id="Q86KU7"/>
<evidence type="ECO:0000313" key="12">
    <source>
        <dbReference type="Proteomes" id="UP000002195"/>
    </source>
</evidence>
<feature type="domain" description="AB hydrolase-1" evidence="9">
    <location>
        <begin position="216"/>
        <end position="346"/>
    </location>
</feature>
<dbReference type="Reactome" id="R-DDI-192456">
    <property type="pathway name" value="Digestion of dietary lipid"/>
</dbReference>
<protein>
    <submittedName>
        <fullName evidence="11">Carboxylic ester hydrolase</fullName>
    </submittedName>
</protein>
<keyword evidence="4" id="KW-0442">Lipid degradation</keyword>
<dbReference type="HOGENOM" id="CLU_010974_5_0_1"/>
<dbReference type="Gene3D" id="3.40.50.1820">
    <property type="entry name" value="alpha/beta hydrolase"/>
    <property type="match status" value="1"/>
</dbReference>
<dbReference type="KEGG" id="ddi:DDB_G0277723"/>
<name>Q86KU7_DICDI</name>
<reference evidence="11 12" key="1">
    <citation type="journal article" date="2005" name="Nature">
        <title>The genome of the social amoeba Dictyostelium discoideum.</title>
        <authorList>
            <consortium name="The Dictyostelium discoideum Sequencing Consortium"/>
            <person name="Eichinger L."/>
            <person name="Pachebat J.A."/>
            <person name="Glockner G."/>
            <person name="Rajandream M.A."/>
            <person name="Sucgang R."/>
            <person name="Berriman M."/>
            <person name="Song J."/>
            <person name="Olsen R."/>
            <person name="Szafranski K."/>
            <person name="Xu Q."/>
            <person name="Tunggal B."/>
            <person name="Kummerfeld S."/>
            <person name="Madera M."/>
            <person name="Konfortov B.A."/>
            <person name="Rivero F."/>
            <person name="Bankier A.T."/>
            <person name="Lehmann R."/>
            <person name="Hamlin N."/>
            <person name="Davies R."/>
            <person name="Gaudet P."/>
            <person name="Fey P."/>
            <person name="Pilcher K."/>
            <person name="Chen G."/>
            <person name="Saunders D."/>
            <person name="Sodergren E."/>
            <person name="Davis P."/>
            <person name="Kerhornou A."/>
            <person name="Nie X."/>
            <person name="Hall N."/>
            <person name="Anjard C."/>
            <person name="Hemphill L."/>
            <person name="Bason N."/>
            <person name="Farbrother P."/>
            <person name="Desany B."/>
            <person name="Just E."/>
            <person name="Morio T."/>
            <person name="Rost R."/>
            <person name="Churcher C."/>
            <person name="Cooper J."/>
            <person name="Haydock S."/>
            <person name="van Driessche N."/>
            <person name="Cronin A."/>
            <person name="Goodhead I."/>
            <person name="Muzny D."/>
            <person name="Mourier T."/>
            <person name="Pain A."/>
            <person name="Lu M."/>
            <person name="Harper D."/>
            <person name="Lindsay R."/>
            <person name="Hauser H."/>
            <person name="James K."/>
            <person name="Quiles M."/>
            <person name="Madan Babu M."/>
            <person name="Saito T."/>
            <person name="Buchrieser C."/>
            <person name="Wardroper A."/>
            <person name="Felder M."/>
            <person name="Thangavelu M."/>
            <person name="Johnson D."/>
            <person name="Knights A."/>
            <person name="Loulseged H."/>
            <person name="Mungall K."/>
            <person name="Oliver K."/>
            <person name="Price C."/>
            <person name="Quail M.A."/>
            <person name="Urushihara H."/>
            <person name="Hernandez J."/>
            <person name="Rabbinowitsch E."/>
            <person name="Steffen D."/>
            <person name="Sanders M."/>
            <person name="Ma J."/>
            <person name="Kohara Y."/>
            <person name="Sharp S."/>
            <person name="Simmonds M."/>
            <person name="Spiegler S."/>
            <person name="Tivey A."/>
            <person name="Sugano S."/>
            <person name="White B."/>
            <person name="Walker D."/>
            <person name="Woodward J."/>
            <person name="Winckler T."/>
            <person name="Tanaka Y."/>
            <person name="Shaulsky G."/>
            <person name="Schleicher M."/>
            <person name="Weinstock G."/>
            <person name="Rosenthal A."/>
            <person name="Cox E.C."/>
            <person name="Chisholm R.L."/>
            <person name="Gibbs R."/>
            <person name="Loomis W.F."/>
            <person name="Platzer M."/>
            <person name="Kay R.R."/>
            <person name="Williams J."/>
            <person name="Dear P.H."/>
            <person name="Noegel A.A."/>
            <person name="Barrell B."/>
            <person name="Kuspa A."/>
        </authorList>
    </citation>
    <scope>NUCLEOTIDE SEQUENCE [LARGE SCALE GENOMIC DNA]</scope>
    <source>
        <strain evidence="11 12">AX4</strain>
    </source>
</reference>
<evidence type="ECO:0000256" key="5">
    <source>
        <dbReference type="ARBA" id="ARBA00022989"/>
    </source>
</evidence>
<evidence type="ECO:0000259" key="10">
    <source>
        <dbReference type="Pfam" id="PF04083"/>
    </source>
</evidence>
<dbReference type="GO" id="GO:0004771">
    <property type="term" value="F:sterol ester esterase activity"/>
    <property type="evidence" value="ECO:0000318"/>
    <property type="project" value="GO_Central"/>
</dbReference>
<evidence type="ECO:0000256" key="1">
    <source>
        <dbReference type="ARBA" id="ARBA00004167"/>
    </source>
</evidence>
<evidence type="ECO:0000256" key="4">
    <source>
        <dbReference type="ARBA" id="ARBA00022963"/>
    </source>
</evidence>
<dbReference type="eggNOG" id="KOG2624">
    <property type="taxonomic scope" value="Eukaryota"/>
</dbReference>
<keyword evidence="12" id="KW-1185">Reference proteome</keyword>
<dbReference type="InterPro" id="IPR000073">
    <property type="entry name" value="AB_hydrolase_1"/>
</dbReference>
<feature type="region of interest" description="Disordered" evidence="8">
    <location>
        <begin position="101"/>
        <end position="205"/>
    </location>
</feature>
<dbReference type="PaxDb" id="44689-DDB0230057"/>
<evidence type="ECO:0000259" key="9">
    <source>
        <dbReference type="Pfam" id="PF00561"/>
    </source>
</evidence>
<keyword evidence="7" id="KW-0472">Membrane</keyword>
<dbReference type="SUPFAM" id="SSF53474">
    <property type="entry name" value="alpha/beta-Hydrolases"/>
    <property type="match status" value="1"/>
</dbReference>
<dbReference type="InterPro" id="IPR006693">
    <property type="entry name" value="AB_hydrolase_lipase"/>
</dbReference>
<dbReference type="InParanoid" id="Q86KU7"/>
<dbReference type="GO" id="GO:0016042">
    <property type="term" value="P:lipid catabolic process"/>
    <property type="evidence" value="ECO:0007669"/>
    <property type="project" value="UniProtKB-KW"/>
</dbReference>
<evidence type="ECO:0000256" key="3">
    <source>
        <dbReference type="ARBA" id="ARBA00022801"/>
    </source>
</evidence>
<dbReference type="GO" id="GO:0016125">
    <property type="term" value="P:sterol metabolic process"/>
    <property type="evidence" value="ECO:0000318"/>
    <property type="project" value="GO_Central"/>
</dbReference>
<evidence type="ECO:0000313" key="11">
    <source>
        <dbReference type="EMBL" id="EAL68535.1"/>
    </source>
</evidence>
<dbReference type="Pfam" id="PF00561">
    <property type="entry name" value="Abhydrolase_1"/>
    <property type="match status" value="1"/>
</dbReference>
<evidence type="ECO:0000256" key="6">
    <source>
        <dbReference type="ARBA" id="ARBA00023098"/>
    </source>
</evidence>
<accession>Q54Z92</accession>
<accession>Q86KU7</accession>
<dbReference type="AlphaFoldDB" id="Q86KU7"/>
<feature type="compositionally biased region" description="Low complexity" evidence="8">
    <location>
        <begin position="171"/>
        <end position="205"/>
    </location>
</feature>
<dbReference type="Reactome" id="R-DDI-6809371">
    <property type="pathway name" value="Formation of the cornified envelope"/>
</dbReference>
<feature type="domain" description="Partial AB-hydrolase lipase" evidence="10">
    <location>
        <begin position="74"/>
        <end position="116"/>
    </location>
</feature>
<keyword evidence="2" id="KW-0812">Transmembrane</keyword>
<organism evidence="11 12">
    <name type="scientific">Dictyostelium discoideum</name>
    <name type="common">Social amoeba</name>
    <dbReference type="NCBI Taxonomy" id="44689"/>
    <lineage>
        <taxon>Eukaryota</taxon>
        <taxon>Amoebozoa</taxon>
        <taxon>Evosea</taxon>
        <taxon>Eumycetozoa</taxon>
        <taxon>Dictyostelia</taxon>
        <taxon>Dictyosteliales</taxon>
        <taxon>Dictyosteliaceae</taxon>
        <taxon>Dictyostelium</taxon>
    </lineage>
</organism>
<dbReference type="OMA" id="ELNMTMF"/>
<dbReference type="SMR" id="Q86KU7"/>
<evidence type="ECO:0000256" key="8">
    <source>
        <dbReference type="SAM" id="MobiDB-lite"/>
    </source>
</evidence>
<evidence type="ECO:0000256" key="2">
    <source>
        <dbReference type="ARBA" id="ARBA00022692"/>
    </source>
</evidence>
<dbReference type="InterPro" id="IPR029058">
    <property type="entry name" value="AB_hydrolase_fold"/>
</dbReference>
<keyword evidence="5" id="KW-1133">Transmembrane helix</keyword>
<dbReference type="GeneID" id="8621172"/>
<evidence type="ECO:0000256" key="7">
    <source>
        <dbReference type="ARBA" id="ARBA00023136"/>
    </source>
</evidence>
<dbReference type="FunCoup" id="Q86KU7">
    <property type="interactions" value="7"/>
</dbReference>